<evidence type="ECO:0000256" key="4">
    <source>
        <dbReference type="ARBA" id="ARBA00022692"/>
    </source>
</evidence>
<dbReference type="Proteomes" id="UP000037778">
    <property type="component" value="Unassembled WGS sequence"/>
</dbReference>
<evidence type="ECO:0000256" key="5">
    <source>
        <dbReference type="ARBA" id="ARBA00022989"/>
    </source>
</evidence>
<keyword evidence="10" id="KW-1185">Reference proteome</keyword>
<keyword evidence="2 7" id="KW-0813">Transport</keyword>
<dbReference type="GO" id="GO:0005886">
    <property type="term" value="C:plasma membrane"/>
    <property type="evidence" value="ECO:0007669"/>
    <property type="project" value="UniProtKB-SubCell"/>
</dbReference>
<dbReference type="PANTHER" id="PTHR30450:SF1">
    <property type="entry name" value="D-METHIONINE TRANSPORT SYSTEM PERMEASE PROTEIN METI-RELATED"/>
    <property type="match status" value="1"/>
</dbReference>
<comment type="subcellular location">
    <subcellularLocation>
        <location evidence="1 7">Cell membrane</location>
        <topology evidence="1 7">Multi-pass membrane protein</topology>
    </subcellularLocation>
</comment>
<feature type="domain" description="ABC transmembrane type-1" evidence="8">
    <location>
        <begin position="21"/>
        <end position="215"/>
    </location>
</feature>
<evidence type="ECO:0000256" key="1">
    <source>
        <dbReference type="ARBA" id="ARBA00004651"/>
    </source>
</evidence>
<reference evidence="9 10" key="1">
    <citation type="journal article" date="2015" name="Genome Biol. Evol.">
        <title>Functionally Structured Genomes in Lactobacillus kunkeei Colonizing the Honey Crop and Food Products of Honeybees and Stingless Bees.</title>
        <authorList>
            <person name="Tamarit D."/>
            <person name="Ellegaard K.M."/>
            <person name="Wikander J."/>
            <person name="Olofsson T."/>
            <person name="Vasquez A."/>
            <person name="Andersson S.G."/>
        </authorList>
    </citation>
    <scope>NUCLEOTIDE SEQUENCE [LARGE SCALE GENOMIC DNA]</scope>
    <source>
        <strain evidence="9 10">LAko</strain>
    </source>
</reference>
<evidence type="ECO:0000256" key="3">
    <source>
        <dbReference type="ARBA" id="ARBA00022475"/>
    </source>
</evidence>
<dbReference type="InterPro" id="IPR000515">
    <property type="entry name" value="MetI-like"/>
</dbReference>
<dbReference type="GO" id="GO:0048473">
    <property type="term" value="P:D-methionine transmembrane transport"/>
    <property type="evidence" value="ECO:0007669"/>
    <property type="project" value="TreeGrafter"/>
</dbReference>
<name>A0A0M9DC67_9LACO</name>
<protein>
    <submittedName>
        <fullName evidence="9">ABC superfamily ATP binding cassette transporter, membrane protein</fullName>
    </submittedName>
</protein>
<feature type="transmembrane region" description="Helical" evidence="7">
    <location>
        <begin position="70"/>
        <end position="88"/>
    </location>
</feature>
<dbReference type="PANTHER" id="PTHR30450">
    <property type="entry name" value="ABC TRANSPORTER PERMEASE"/>
    <property type="match status" value="1"/>
</dbReference>
<dbReference type="PROSITE" id="PS50928">
    <property type="entry name" value="ABC_TM1"/>
    <property type="match status" value="1"/>
</dbReference>
<keyword evidence="6 7" id="KW-0472">Membrane</keyword>
<evidence type="ECO:0000256" key="7">
    <source>
        <dbReference type="RuleBase" id="RU363032"/>
    </source>
</evidence>
<dbReference type="RefSeq" id="WP_202812200.1">
    <property type="nucleotide sequence ID" value="NZ_JXCY01000002.1"/>
</dbReference>
<comment type="similarity">
    <text evidence="7">Belongs to the binding-protein-dependent transport system permease family.</text>
</comment>
<dbReference type="InterPro" id="IPR035906">
    <property type="entry name" value="MetI-like_sf"/>
</dbReference>
<keyword evidence="5 7" id="KW-1133">Transmembrane helix</keyword>
<dbReference type="SUPFAM" id="SSF161098">
    <property type="entry name" value="MetI-like"/>
    <property type="match status" value="1"/>
</dbReference>
<feature type="transmembrane region" description="Helical" evidence="7">
    <location>
        <begin position="27"/>
        <end position="49"/>
    </location>
</feature>
<dbReference type="PATRIC" id="fig|148814.8.peg.204"/>
<comment type="caution">
    <text evidence="9">The sequence shown here is derived from an EMBL/GenBank/DDBJ whole genome shotgun (WGS) entry which is preliminary data.</text>
</comment>
<proteinExistence type="inferred from homology"/>
<gene>
    <name evidence="9" type="ORF">RZ71_10100</name>
</gene>
<dbReference type="CDD" id="cd06261">
    <property type="entry name" value="TM_PBP2"/>
    <property type="match status" value="1"/>
</dbReference>
<keyword evidence="3" id="KW-1003">Cell membrane</keyword>
<organism evidence="9 10">
    <name type="scientific">Apilactobacillus kunkeei</name>
    <dbReference type="NCBI Taxonomy" id="148814"/>
    <lineage>
        <taxon>Bacteria</taxon>
        <taxon>Bacillati</taxon>
        <taxon>Bacillota</taxon>
        <taxon>Bacilli</taxon>
        <taxon>Lactobacillales</taxon>
        <taxon>Lactobacillaceae</taxon>
        <taxon>Apilactobacillus</taxon>
    </lineage>
</organism>
<evidence type="ECO:0000259" key="8">
    <source>
        <dbReference type="PROSITE" id="PS50928"/>
    </source>
</evidence>
<dbReference type="AlphaFoldDB" id="A0A0M9DC67"/>
<feature type="transmembrane region" description="Helical" evidence="7">
    <location>
        <begin position="94"/>
        <end position="113"/>
    </location>
</feature>
<evidence type="ECO:0000313" key="10">
    <source>
        <dbReference type="Proteomes" id="UP000037778"/>
    </source>
</evidence>
<sequence length="224" mass="24139">MMLNSLFPNVGTNWPEFTQSIVETIEMVILSGIISLIISLVIAVILVVTKHDGIKPNFIIFNIFDKLINLFRSIPFIILIVALIPLTTLISGTAIGVTGTIFPLVVGITPFFARQIESALNEIDPGLIETGKAIGLSNFQIVKSIYLHEGIISITRMTTTTIVSLIGLTAIVGVVGGGGLGNFAIQYGYQQNQFDVTMACIIVLLILVTIVQVIGTLIAELLTR</sequence>
<accession>A0A0M9DC67</accession>
<dbReference type="InterPro" id="IPR051322">
    <property type="entry name" value="AA_ABC_Transporter_Permease"/>
</dbReference>
<feature type="transmembrane region" description="Helical" evidence="7">
    <location>
        <begin position="162"/>
        <end position="184"/>
    </location>
</feature>
<evidence type="ECO:0000256" key="6">
    <source>
        <dbReference type="ARBA" id="ARBA00023136"/>
    </source>
</evidence>
<feature type="transmembrane region" description="Helical" evidence="7">
    <location>
        <begin position="196"/>
        <end position="222"/>
    </location>
</feature>
<dbReference type="Pfam" id="PF00528">
    <property type="entry name" value="BPD_transp_1"/>
    <property type="match status" value="1"/>
</dbReference>
<evidence type="ECO:0000313" key="9">
    <source>
        <dbReference type="EMBL" id="KOY77102.1"/>
    </source>
</evidence>
<dbReference type="Gene3D" id="1.10.3720.10">
    <property type="entry name" value="MetI-like"/>
    <property type="match status" value="1"/>
</dbReference>
<dbReference type="EMBL" id="JXCY01000002">
    <property type="protein sequence ID" value="KOY77102.1"/>
    <property type="molecule type" value="Genomic_DNA"/>
</dbReference>
<keyword evidence="4 7" id="KW-0812">Transmembrane</keyword>
<evidence type="ECO:0000256" key="2">
    <source>
        <dbReference type="ARBA" id="ARBA00022448"/>
    </source>
</evidence>